<name>A0A518KAH5_9BACT</name>
<dbReference type="SUPFAM" id="SSF53649">
    <property type="entry name" value="Alkaline phosphatase-like"/>
    <property type="match status" value="1"/>
</dbReference>
<dbReference type="PANTHER" id="PTHR42693:SF42">
    <property type="entry name" value="ARYLSULFATASE G"/>
    <property type="match status" value="1"/>
</dbReference>
<dbReference type="EC" id="3.1.6.1" evidence="9"/>
<dbReference type="PROSITE" id="PS00149">
    <property type="entry name" value="SULFATASE_2"/>
    <property type="match status" value="1"/>
</dbReference>
<evidence type="ECO:0000256" key="4">
    <source>
        <dbReference type="ARBA" id="ARBA00022729"/>
    </source>
</evidence>
<comment type="cofactor">
    <cofactor evidence="1">
        <name>Ca(2+)</name>
        <dbReference type="ChEBI" id="CHEBI:29108"/>
    </cofactor>
</comment>
<dbReference type="PANTHER" id="PTHR42693">
    <property type="entry name" value="ARYLSULFATASE FAMILY MEMBER"/>
    <property type="match status" value="1"/>
</dbReference>
<evidence type="ECO:0000256" key="1">
    <source>
        <dbReference type="ARBA" id="ARBA00001913"/>
    </source>
</evidence>
<comment type="similarity">
    <text evidence="2">Belongs to the sulfatase family.</text>
</comment>
<evidence type="ECO:0000256" key="5">
    <source>
        <dbReference type="ARBA" id="ARBA00022801"/>
    </source>
</evidence>
<dbReference type="KEGG" id="bmei:Spa11_30000"/>
<feature type="signal peptide" evidence="7">
    <location>
        <begin position="1"/>
        <end position="17"/>
    </location>
</feature>
<dbReference type="InterPro" id="IPR050738">
    <property type="entry name" value="Sulfatase"/>
</dbReference>
<dbReference type="InterPro" id="IPR017850">
    <property type="entry name" value="Alkaline_phosphatase_core_sf"/>
</dbReference>
<sequence length="479" mass="52832" precursor="true">MAIVGTLFAFTLHSTHAAPNLVMIVVDDLGWADVGANNPETFYETPSIDRLAASGVRFTNAYATCPVCSPSRYSLLTGRYPARAYVTDWFTGDRTGRFSHAPYESRLPANEFTIAEALKEAGYRTFFAGKWHLGHAEEDWPEHHGFEVNRGGHGAGSPPGGYFAPYKNPCLAEGPAGEHLPRRLARATCDFIEAHQEGPFFACLWFYEVHNPRQAPEELIEKYRSKAAKLGLDPKGSFKTCEQVWPVKAARHVRVEQSQPEYAAMVESMDIAVGTVLDKLAALGLDDDTNVVFTSDNGGLSTAEGLNTSNLPLAGGKGWLYEGGVRVPLIVRSPAATSKPGSVCDAPTTATDLYPTSLALLGLAPRPDQHLDGVSMAPLLKDERIERGPMYWHYPHYSNQGGFPGSAMRDGRWKLIQRHEDGRVHLYDLESDIAEQQDLVEEQPERVAQMLEQLEAWRLEVDARFLEPKGGNKPWRPGG</sequence>
<accession>A0A518KAH5</accession>
<dbReference type="Pfam" id="PF00884">
    <property type="entry name" value="Sulfatase"/>
    <property type="match status" value="1"/>
</dbReference>
<dbReference type="InterPro" id="IPR000917">
    <property type="entry name" value="Sulfatase_N"/>
</dbReference>
<evidence type="ECO:0000256" key="6">
    <source>
        <dbReference type="ARBA" id="ARBA00022837"/>
    </source>
</evidence>
<evidence type="ECO:0000313" key="9">
    <source>
        <dbReference type="EMBL" id="QDV74792.1"/>
    </source>
</evidence>
<proteinExistence type="inferred from homology"/>
<keyword evidence="10" id="KW-1185">Reference proteome</keyword>
<dbReference type="InterPro" id="IPR024607">
    <property type="entry name" value="Sulfatase_CS"/>
</dbReference>
<feature type="domain" description="Sulfatase N-terminal" evidence="8">
    <location>
        <begin position="19"/>
        <end position="362"/>
    </location>
</feature>
<dbReference type="PROSITE" id="PS00523">
    <property type="entry name" value="SULFATASE_1"/>
    <property type="match status" value="1"/>
</dbReference>
<evidence type="ECO:0000256" key="7">
    <source>
        <dbReference type="SAM" id="SignalP"/>
    </source>
</evidence>
<keyword evidence="4 7" id="KW-0732">Signal</keyword>
<dbReference type="Proteomes" id="UP000316426">
    <property type="component" value="Chromosome"/>
</dbReference>
<dbReference type="GO" id="GO:0004065">
    <property type="term" value="F:arylsulfatase activity"/>
    <property type="evidence" value="ECO:0007669"/>
    <property type="project" value="UniProtKB-EC"/>
</dbReference>
<keyword evidence="6" id="KW-0106">Calcium</keyword>
<evidence type="ECO:0000313" key="10">
    <source>
        <dbReference type="Proteomes" id="UP000316426"/>
    </source>
</evidence>
<evidence type="ECO:0000256" key="2">
    <source>
        <dbReference type="ARBA" id="ARBA00008779"/>
    </source>
</evidence>
<keyword evidence="5 9" id="KW-0378">Hydrolase</keyword>
<protein>
    <submittedName>
        <fullName evidence="9">Arylsulfatase</fullName>
        <ecNumber evidence="9">3.1.6.1</ecNumber>
    </submittedName>
</protein>
<keyword evidence="3" id="KW-0479">Metal-binding</keyword>
<evidence type="ECO:0000256" key="3">
    <source>
        <dbReference type="ARBA" id="ARBA00022723"/>
    </source>
</evidence>
<dbReference type="Gene3D" id="3.40.720.10">
    <property type="entry name" value="Alkaline Phosphatase, subunit A"/>
    <property type="match status" value="1"/>
</dbReference>
<dbReference type="GO" id="GO:0046872">
    <property type="term" value="F:metal ion binding"/>
    <property type="evidence" value="ECO:0007669"/>
    <property type="project" value="UniProtKB-KW"/>
</dbReference>
<reference evidence="9 10" key="1">
    <citation type="submission" date="2019-02" db="EMBL/GenBank/DDBJ databases">
        <title>Deep-cultivation of Planctomycetes and their phenomic and genomic characterization uncovers novel biology.</title>
        <authorList>
            <person name="Wiegand S."/>
            <person name="Jogler M."/>
            <person name="Boedeker C."/>
            <person name="Pinto D."/>
            <person name="Vollmers J."/>
            <person name="Rivas-Marin E."/>
            <person name="Kohn T."/>
            <person name="Peeters S.H."/>
            <person name="Heuer A."/>
            <person name="Rast P."/>
            <person name="Oberbeckmann S."/>
            <person name="Bunk B."/>
            <person name="Jeske O."/>
            <person name="Meyerdierks A."/>
            <person name="Storesund J.E."/>
            <person name="Kallscheuer N."/>
            <person name="Luecker S."/>
            <person name="Lage O.M."/>
            <person name="Pohl T."/>
            <person name="Merkel B.J."/>
            <person name="Hornburger P."/>
            <person name="Mueller R.-W."/>
            <person name="Bruemmer F."/>
            <person name="Labrenz M."/>
            <person name="Spormann A.M."/>
            <person name="Op den Camp H."/>
            <person name="Overmann J."/>
            <person name="Amann R."/>
            <person name="Jetten M.S.M."/>
            <person name="Mascher T."/>
            <person name="Medema M.H."/>
            <person name="Devos D.P."/>
            <person name="Kaster A.-K."/>
            <person name="Ovreas L."/>
            <person name="Rohde M."/>
            <person name="Galperin M.Y."/>
            <person name="Jogler C."/>
        </authorList>
    </citation>
    <scope>NUCLEOTIDE SEQUENCE [LARGE SCALE GENOMIC DNA]</scope>
    <source>
        <strain evidence="9 10">Spa11</strain>
    </source>
</reference>
<dbReference type="EMBL" id="CP036349">
    <property type="protein sequence ID" value="QDV74792.1"/>
    <property type="molecule type" value="Genomic_DNA"/>
</dbReference>
<organism evidence="9 10">
    <name type="scientific">Botrimarina mediterranea</name>
    <dbReference type="NCBI Taxonomy" id="2528022"/>
    <lineage>
        <taxon>Bacteria</taxon>
        <taxon>Pseudomonadati</taxon>
        <taxon>Planctomycetota</taxon>
        <taxon>Planctomycetia</taxon>
        <taxon>Pirellulales</taxon>
        <taxon>Lacipirellulaceae</taxon>
        <taxon>Botrimarina</taxon>
    </lineage>
</organism>
<dbReference type="CDD" id="cd16144">
    <property type="entry name" value="ARS_like"/>
    <property type="match status" value="1"/>
</dbReference>
<evidence type="ECO:0000259" key="8">
    <source>
        <dbReference type="Pfam" id="PF00884"/>
    </source>
</evidence>
<dbReference type="AlphaFoldDB" id="A0A518KAH5"/>
<feature type="chain" id="PRO_5021955265" evidence="7">
    <location>
        <begin position="18"/>
        <end position="479"/>
    </location>
</feature>
<gene>
    <name evidence="9" type="primary">atsA_9</name>
    <name evidence="9" type="ORF">Spa11_30000</name>
</gene>
<dbReference type="Gene3D" id="3.30.1120.10">
    <property type="match status" value="1"/>
</dbReference>